<dbReference type="Pfam" id="PF07885">
    <property type="entry name" value="Ion_trans_2"/>
    <property type="match status" value="1"/>
</dbReference>
<feature type="transmembrane region" description="Helical" evidence="1">
    <location>
        <begin position="83"/>
        <end position="100"/>
    </location>
</feature>
<evidence type="ECO:0000313" key="3">
    <source>
        <dbReference type="EMBL" id="RUM95995.1"/>
    </source>
</evidence>
<feature type="domain" description="Potassium channel" evidence="2">
    <location>
        <begin position="61"/>
        <end position="130"/>
    </location>
</feature>
<dbReference type="InterPro" id="IPR013099">
    <property type="entry name" value="K_chnl_dom"/>
</dbReference>
<evidence type="ECO:0000259" key="2">
    <source>
        <dbReference type="Pfam" id="PF07885"/>
    </source>
</evidence>
<dbReference type="Proteomes" id="UP000281647">
    <property type="component" value="Unassembled WGS sequence"/>
</dbReference>
<keyword evidence="3" id="KW-0407">Ion channel</keyword>
<organism evidence="3 4">
    <name type="scientific">Borborobacter arsenicus</name>
    <dbReference type="NCBI Taxonomy" id="1851146"/>
    <lineage>
        <taxon>Bacteria</taxon>
        <taxon>Pseudomonadati</taxon>
        <taxon>Pseudomonadota</taxon>
        <taxon>Alphaproteobacteria</taxon>
        <taxon>Hyphomicrobiales</taxon>
        <taxon>Phyllobacteriaceae</taxon>
        <taxon>Borborobacter</taxon>
    </lineage>
</organism>
<dbReference type="EMBL" id="RKST01000026">
    <property type="protein sequence ID" value="RUM95995.1"/>
    <property type="molecule type" value="Genomic_DNA"/>
</dbReference>
<keyword evidence="3" id="KW-0406">Ion transport</keyword>
<accession>A0A432V1K8</accession>
<keyword evidence="4" id="KW-1185">Reference proteome</keyword>
<protein>
    <submittedName>
        <fullName evidence="3">Potassium channel protein</fullName>
    </submittedName>
</protein>
<keyword evidence="1" id="KW-0812">Transmembrane</keyword>
<evidence type="ECO:0000256" key="1">
    <source>
        <dbReference type="SAM" id="Phobius"/>
    </source>
</evidence>
<reference evidence="3 4" key="1">
    <citation type="submission" date="2018-11" db="EMBL/GenBank/DDBJ databases">
        <title>Pseudaminobacter arsenicus sp. nov., an arsenic-resistant bacterium isolated from arsenic-rich aquifers.</title>
        <authorList>
            <person name="Mu Y."/>
        </authorList>
    </citation>
    <scope>NUCLEOTIDE SEQUENCE [LARGE SCALE GENOMIC DNA]</scope>
    <source>
        <strain evidence="3 4">CB3</strain>
    </source>
</reference>
<sequence>MINNLALGTLMITLTVLVHTFGLIAVTKVMARMVARFRMHGHRSRVVAMVSIVTGLFVVLAVEIWLWAACYLAINLLPDFETALYFSIVTFSTIGYGDIVPGHDWRVLAALEGINGFLFIGWSTAYLVAAGTRVGPFRSGEHF</sequence>
<evidence type="ECO:0000313" key="4">
    <source>
        <dbReference type="Proteomes" id="UP000281647"/>
    </source>
</evidence>
<comment type="caution">
    <text evidence="3">The sequence shown here is derived from an EMBL/GenBank/DDBJ whole genome shotgun (WGS) entry which is preliminary data.</text>
</comment>
<name>A0A432V1K8_9HYPH</name>
<dbReference type="RefSeq" id="WP_128625421.1">
    <property type="nucleotide sequence ID" value="NZ_ML133513.1"/>
</dbReference>
<keyword evidence="1" id="KW-1133">Transmembrane helix</keyword>
<feature type="transmembrane region" description="Helical" evidence="1">
    <location>
        <begin position="46"/>
        <end position="77"/>
    </location>
</feature>
<dbReference type="AlphaFoldDB" id="A0A432V1K8"/>
<dbReference type="SUPFAM" id="SSF81324">
    <property type="entry name" value="Voltage-gated potassium channels"/>
    <property type="match status" value="1"/>
</dbReference>
<keyword evidence="1" id="KW-0472">Membrane</keyword>
<dbReference type="OrthoDB" id="2974133at2"/>
<keyword evidence="3" id="KW-0813">Transport</keyword>
<gene>
    <name evidence="3" type="ORF">EET67_20200</name>
</gene>
<feature type="transmembrane region" description="Helical" evidence="1">
    <location>
        <begin position="107"/>
        <end position="129"/>
    </location>
</feature>
<dbReference type="Gene3D" id="1.10.287.70">
    <property type="match status" value="1"/>
</dbReference>
<dbReference type="GO" id="GO:0034220">
    <property type="term" value="P:monoatomic ion transmembrane transport"/>
    <property type="evidence" value="ECO:0007669"/>
    <property type="project" value="UniProtKB-KW"/>
</dbReference>
<proteinExistence type="predicted"/>
<feature type="transmembrane region" description="Helical" evidence="1">
    <location>
        <begin position="6"/>
        <end position="26"/>
    </location>
</feature>